<dbReference type="AlphaFoldDB" id="A0AAD8YN96"/>
<evidence type="ECO:0000313" key="3">
    <source>
        <dbReference type="Proteomes" id="UP001239994"/>
    </source>
</evidence>
<proteinExistence type="predicted"/>
<comment type="caution">
    <text evidence="2">The sequence shown here is derived from an EMBL/GenBank/DDBJ whole genome shotgun (WGS) entry which is preliminary data.</text>
</comment>
<dbReference type="EMBL" id="JAROKS010000549">
    <property type="protein sequence ID" value="KAK1784107.1"/>
    <property type="molecule type" value="Genomic_DNA"/>
</dbReference>
<accession>A0AAD8YN96</accession>
<feature type="region of interest" description="Disordered" evidence="1">
    <location>
        <begin position="204"/>
        <end position="261"/>
    </location>
</feature>
<feature type="region of interest" description="Disordered" evidence="1">
    <location>
        <begin position="57"/>
        <end position="86"/>
    </location>
</feature>
<sequence length="261" mass="29288">QHYWSVFVSVKQAVRQLKRWSFSHCHAFDMLGQKLSDVMDVPSELDLSALPGVASLRQQSSGAAGTQDKPQEMQNDKLGENSSPQPGMCTHWHLQTPGGGFSLGDSMDHAHLCLRLHVTGTPTVEGCLEPRERRKRGRSSVAASTQPMQENPPYLWEHSLSSHQGRVSLEDLGGPWWWSRIRCCRVLPTLTGLPDPYDYDYQYPGSDSAGSYYPPTDYQEDYSRSEEYVDVGLRSDTESDRSEDPSVEVEEARHEDPSCGL</sequence>
<dbReference type="Proteomes" id="UP001239994">
    <property type="component" value="Unassembled WGS sequence"/>
</dbReference>
<feature type="non-terminal residue" evidence="2">
    <location>
        <position position="261"/>
    </location>
</feature>
<name>A0AAD8YN96_9TELE</name>
<evidence type="ECO:0000256" key="1">
    <source>
        <dbReference type="SAM" id="MobiDB-lite"/>
    </source>
</evidence>
<organism evidence="2 3">
    <name type="scientific">Electrophorus voltai</name>
    <dbReference type="NCBI Taxonomy" id="2609070"/>
    <lineage>
        <taxon>Eukaryota</taxon>
        <taxon>Metazoa</taxon>
        <taxon>Chordata</taxon>
        <taxon>Craniata</taxon>
        <taxon>Vertebrata</taxon>
        <taxon>Euteleostomi</taxon>
        <taxon>Actinopterygii</taxon>
        <taxon>Neopterygii</taxon>
        <taxon>Teleostei</taxon>
        <taxon>Ostariophysi</taxon>
        <taxon>Gymnotiformes</taxon>
        <taxon>Gymnotoidei</taxon>
        <taxon>Gymnotidae</taxon>
        <taxon>Electrophorus</taxon>
    </lineage>
</organism>
<gene>
    <name evidence="2" type="ORF">P4O66_021169</name>
</gene>
<protein>
    <submittedName>
        <fullName evidence="2">Uncharacterized protein</fullName>
    </submittedName>
</protein>
<evidence type="ECO:0000313" key="2">
    <source>
        <dbReference type="EMBL" id="KAK1784107.1"/>
    </source>
</evidence>
<reference evidence="2" key="1">
    <citation type="submission" date="2023-03" db="EMBL/GenBank/DDBJ databases">
        <title>Electrophorus voltai genome.</title>
        <authorList>
            <person name="Bian C."/>
        </authorList>
    </citation>
    <scope>NUCLEOTIDE SEQUENCE</scope>
    <source>
        <strain evidence="2">CB-2022</strain>
        <tissue evidence="2">Muscle</tissue>
    </source>
</reference>
<feature type="region of interest" description="Disordered" evidence="1">
    <location>
        <begin position="130"/>
        <end position="154"/>
    </location>
</feature>
<feature type="compositionally biased region" description="Basic and acidic residues" evidence="1">
    <location>
        <begin position="221"/>
        <end position="261"/>
    </location>
</feature>
<keyword evidence="3" id="KW-1185">Reference proteome</keyword>
<feature type="compositionally biased region" description="Basic and acidic residues" evidence="1">
    <location>
        <begin position="69"/>
        <end position="79"/>
    </location>
</feature>